<dbReference type="Pfam" id="PF13302">
    <property type="entry name" value="Acetyltransf_3"/>
    <property type="match status" value="1"/>
</dbReference>
<dbReference type="GO" id="GO:0016747">
    <property type="term" value="F:acyltransferase activity, transferring groups other than amino-acyl groups"/>
    <property type="evidence" value="ECO:0007669"/>
    <property type="project" value="InterPro"/>
</dbReference>
<protein>
    <submittedName>
        <fullName evidence="2">GNAT family N-acetyltransferase</fullName>
    </submittedName>
</protein>
<dbReference type="PANTHER" id="PTHR43610:SF1">
    <property type="entry name" value="N-ACETYLTRANSFERASE DOMAIN-CONTAINING PROTEIN"/>
    <property type="match status" value="1"/>
</dbReference>
<proteinExistence type="predicted"/>
<dbReference type="SUPFAM" id="SSF55729">
    <property type="entry name" value="Acyl-CoA N-acyltransferases (Nat)"/>
    <property type="match status" value="1"/>
</dbReference>
<dbReference type="PANTHER" id="PTHR43610">
    <property type="entry name" value="BLL6696 PROTEIN"/>
    <property type="match status" value="1"/>
</dbReference>
<name>A0A8T7LZW0_9CHLR</name>
<feature type="domain" description="N-acetyltransferase" evidence="1">
    <location>
        <begin position="15"/>
        <end position="153"/>
    </location>
</feature>
<reference evidence="2 3" key="1">
    <citation type="submission" date="2020-06" db="EMBL/GenBank/DDBJ databases">
        <title>Anoxygenic phototrophic Chloroflexota member uses a Type I reaction center.</title>
        <authorList>
            <person name="Tsuji J.M."/>
            <person name="Shaw N.A."/>
            <person name="Nagashima S."/>
            <person name="Venkiteswaran J."/>
            <person name="Schiff S.L."/>
            <person name="Hanada S."/>
            <person name="Tank M."/>
            <person name="Neufeld J.D."/>
        </authorList>
    </citation>
    <scope>NUCLEOTIDE SEQUENCE [LARGE SCALE GENOMIC DNA]</scope>
    <source>
        <strain evidence="2">L227-S17</strain>
    </source>
</reference>
<evidence type="ECO:0000313" key="3">
    <source>
        <dbReference type="Proteomes" id="UP000521676"/>
    </source>
</evidence>
<dbReference type="InterPro" id="IPR016181">
    <property type="entry name" value="Acyl_CoA_acyltransferase"/>
</dbReference>
<evidence type="ECO:0000313" key="2">
    <source>
        <dbReference type="EMBL" id="NWJ46587.1"/>
    </source>
</evidence>
<organism evidence="2 3">
    <name type="scientific">Candidatus Chlorohelix allophototropha</name>
    <dbReference type="NCBI Taxonomy" id="3003348"/>
    <lineage>
        <taxon>Bacteria</taxon>
        <taxon>Bacillati</taxon>
        <taxon>Chloroflexota</taxon>
        <taxon>Chloroflexia</taxon>
        <taxon>Candidatus Chloroheliales</taxon>
        <taxon>Candidatus Chloroheliaceae</taxon>
        <taxon>Candidatus Chlorohelix</taxon>
    </lineage>
</organism>
<dbReference type="Gene3D" id="3.40.630.30">
    <property type="match status" value="1"/>
</dbReference>
<accession>A0A8T7LZW0</accession>
<dbReference type="AlphaFoldDB" id="A0A8T7LZW0"/>
<dbReference type="EMBL" id="JACATZ010000001">
    <property type="protein sequence ID" value="NWJ46587.1"/>
    <property type="molecule type" value="Genomic_DNA"/>
</dbReference>
<comment type="caution">
    <text evidence="2">The sequence shown here is derived from an EMBL/GenBank/DDBJ whole genome shotgun (WGS) entry which is preliminary data.</text>
</comment>
<dbReference type="Proteomes" id="UP000521676">
    <property type="component" value="Unassembled WGS sequence"/>
</dbReference>
<sequence length="196" mass="22589">MLKILPVTLEGSYVRLEPLTHTHAVDLFEAAQSDEVWRYLPAPRPTRLEEINNLIESAFALKVGGTQMPFAIIDRASNRAIGSTRYLDIQPTNRNLEIGWTWLGRDYWRSPRNTECKYLLLQHAFETQQAIRVCLKTDKRNLISQAAIERIGGVKEGIMRNHMILHDGYIRDSVYYSILDSEWGAVKATLETFLKR</sequence>
<gene>
    <name evidence="2" type="ORF">HXX08_11965</name>
</gene>
<dbReference type="InterPro" id="IPR000182">
    <property type="entry name" value="GNAT_dom"/>
</dbReference>
<evidence type="ECO:0000259" key="1">
    <source>
        <dbReference type="Pfam" id="PF13302"/>
    </source>
</evidence>